<keyword evidence="3 7" id="KW-0813">Transport</keyword>
<reference evidence="9 10" key="1">
    <citation type="journal article" date="2018" name="Sci. Rep.">
        <title>Genomic signatures of local adaptation to the degree of environmental predictability in rotifers.</title>
        <authorList>
            <person name="Franch-Gras L."/>
            <person name="Hahn C."/>
            <person name="Garcia-Roger E.M."/>
            <person name="Carmona M.J."/>
            <person name="Serra M."/>
            <person name="Gomez A."/>
        </authorList>
    </citation>
    <scope>NUCLEOTIDE SEQUENCE [LARGE SCALE GENOMIC DNA]</scope>
    <source>
        <strain evidence="9">HYR1</strain>
    </source>
</reference>
<comment type="similarity">
    <text evidence="2 7">Belongs to the MIP/aquaporin (TC 1.A.8) family.</text>
</comment>
<keyword evidence="10" id="KW-1185">Reference proteome</keyword>
<evidence type="ECO:0000256" key="2">
    <source>
        <dbReference type="ARBA" id="ARBA00006175"/>
    </source>
</evidence>
<evidence type="ECO:0000256" key="3">
    <source>
        <dbReference type="ARBA" id="ARBA00022448"/>
    </source>
</evidence>
<dbReference type="STRING" id="10195.A0A3M7SGE2"/>
<dbReference type="InterPro" id="IPR000425">
    <property type="entry name" value="MIP"/>
</dbReference>
<gene>
    <name evidence="9" type="ORF">BpHYR1_005538</name>
</gene>
<organism evidence="9 10">
    <name type="scientific">Brachionus plicatilis</name>
    <name type="common">Marine rotifer</name>
    <name type="synonym">Brachionus muelleri</name>
    <dbReference type="NCBI Taxonomy" id="10195"/>
    <lineage>
        <taxon>Eukaryota</taxon>
        <taxon>Metazoa</taxon>
        <taxon>Spiralia</taxon>
        <taxon>Gnathifera</taxon>
        <taxon>Rotifera</taxon>
        <taxon>Eurotatoria</taxon>
        <taxon>Monogononta</taxon>
        <taxon>Pseudotrocha</taxon>
        <taxon>Ploima</taxon>
        <taxon>Brachionidae</taxon>
        <taxon>Brachionus</taxon>
    </lineage>
</organism>
<feature type="transmembrane region" description="Helical" evidence="8">
    <location>
        <begin position="128"/>
        <end position="151"/>
    </location>
</feature>
<evidence type="ECO:0000313" key="10">
    <source>
        <dbReference type="Proteomes" id="UP000276133"/>
    </source>
</evidence>
<evidence type="ECO:0000256" key="4">
    <source>
        <dbReference type="ARBA" id="ARBA00022692"/>
    </source>
</evidence>
<dbReference type="GO" id="GO:0015254">
    <property type="term" value="F:glycerol channel activity"/>
    <property type="evidence" value="ECO:0007669"/>
    <property type="project" value="TreeGrafter"/>
</dbReference>
<dbReference type="OrthoDB" id="3222at2759"/>
<dbReference type="PANTHER" id="PTHR43829:SF9">
    <property type="entry name" value="AQUAPORIN-9"/>
    <property type="match status" value="1"/>
</dbReference>
<dbReference type="EMBL" id="REGN01001406">
    <property type="protein sequence ID" value="RNA34842.1"/>
    <property type="molecule type" value="Genomic_DNA"/>
</dbReference>
<dbReference type="GO" id="GO:0015250">
    <property type="term" value="F:water channel activity"/>
    <property type="evidence" value="ECO:0007669"/>
    <property type="project" value="TreeGrafter"/>
</dbReference>
<keyword evidence="6 8" id="KW-0472">Membrane</keyword>
<feature type="transmembrane region" description="Helical" evidence="8">
    <location>
        <begin position="89"/>
        <end position="107"/>
    </location>
</feature>
<evidence type="ECO:0000256" key="5">
    <source>
        <dbReference type="ARBA" id="ARBA00022989"/>
    </source>
</evidence>
<feature type="transmembrane region" description="Helical" evidence="8">
    <location>
        <begin position="263"/>
        <end position="283"/>
    </location>
</feature>
<dbReference type="PANTHER" id="PTHR43829">
    <property type="entry name" value="AQUAPORIN OR AQUAGLYCEROPORIN RELATED"/>
    <property type="match status" value="1"/>
</dbReference>
<evidence type="ECO:0000256" key="1">
    <source>
        <dbReference type="ARBA" id="ARBA00004141"/>
    </source>
</evidence>
<dbReference type="InterPro" id="IPR050363">
    <property type="entry name" value="MIP/Aquaporin"/>
</dbReference>
<dbReference type="SUPFAM" id="SSF81338">
    <property type="entry name" value="Aquaporin-like"/>
    <property type="match status" value="1"/>
</dbReference>
<dbReference type="InterPro" id="IPR023271">
    <property type="entry name" value="Aquaporin-like"/>
</dbReference>
<comment type="subcellular location">
    <subcellularLocation>
        <location evidence="1">Membrane</location>
        <topology evidence="1">Multi-pass membrane protein</topology>
    </subcellularLocation>
</comment>
<evidence type="ECO:0000256" key="6">
    <source>
        <dbReference type="ARBA" id="ARBA00023136"/>
    </source>
</evidence>
<dbReference type="Gene3D" id="1.20.1080.10">
    <property type="entry name" value="Glycerol uptake facilitator protein"/>
    <property type="match status" value="1"/>
</dbReference>
<feature type="transmembrane region" description="Helical" evidence="8">
    <location>
        <begin position="49"/>
        <end position="69"/>
    </location>
</feature>
<dbReference type="PRINTS" id="PR00783">
    <property type="entry name" value="MINTRINSICP"/>
</dbReference>
<protein>
    <submittedName>
        <fullName evidence="9">Aquaporin-9-like isoform X1</fullName>
    </submittedName>
</protein>
<proteinExistence type="inferred from homology"/>
<name>A0A3M7SGE2_BRAPC</name>
<evidence type="ECO:0000313" key="9">
    <source>
        <dbReference type="EMBL" id="RNA34842.1"/>
    </source>
</evidence>
<keyword evidence="5 8" id="KW-1133">Transmembrane helix</keyword>
<comment type="caution">
    <text evidence="9">The sequence shown here is derived from an EMBL/GenBank/DDBJ whole genome shotgun (WGS) entry which is preliminary data.</text>
</comment>
<dbReference type="NCBIfam" id="TIGR00861">
    <property type="entry name" value="MIP"/>
    <property type="match status" value="1"/>
</dbReference>
<dbReference type="AlphaFoldDB" id="A0A3M7SGE2"/>
<evidence type="ECO:0000256" key="7">
    <source>
        <dbReference type="RuleBase" id="RU000477"/>
    </source>
</evidence>
<evidence type="ECO:0000256" key="8">
    <source>
        <dbReference type="SAM" id="Phobius"/>
    </source>
</evidence>
<dbReference type="Proteomes" id="UP000276133">
    <property type="component" value="Unassembled WGS sequence"/>
</dbReference>
<dbReference type="PROSITE" id="PS00221">
    <property type="entry name" value="MIP"/>
    <property type="match status" value="1"/>
</dbReference>
<dbReference type="CDD" id="cd00333">
    <property type="entry name" value="MIP"/>
    <property type="match status" value="1"/>
</dbReference>
<dbReference type="Pfam" id="PF00230">
    <property type="entry name" value="MIP"/>
    <property type="match status" value="1"/>
</dbReference>
<dbReference type="InterPro" id="IPR022357">
    <property type="entry name" value="MIP_CS"/>
</dbReference>
<sequence>MSTNDAISIENEHSLNSRFDRYPEAIENLNKFTKILKKFKVEKKSIKEFMAELLGTAILVFFGLCAGAQSKFIAKDDPKSSDYLSPHLAGGIGASLAIFLVGKISGAHLNPAVSFGMYLISKLKFIQLLVYILAQFLGAFMGALFVFILYYEALGNYEVERSLNTAQIFTTFPAENIGIWTTLFDQMVGTGFLVIVIIALADKKISALSHGFVALLIGLTLFVIGSTMGYNCGAPVNPARDFSPRLFVYIAGWGSQVFNNDTLYFLVPLFGPLLGSIFASITYNCEKV</sequence>
<keyword evidence="4 7" id="KW-0812">Transmembrane</keyword>
<dbReference type="GO" id="GO:0016323">
    <property type="term" value="C:basolateral plasma membrane"/>
    <property type="evidence" value="ECO:0007669"/>
    <property type="project" value="TreeGrafter"/>
</dbReference>
<feature type="transmembrane region" description="Helical" evidence="8">
    <location>
        <begin position="212"/>
        <end position="230"/>
    </location>
</feature>
<feature type="transmembrane region" description="Helical" evidence="8">
    <location>
        <begin position="177"/>
        <end position="200"/>
    </location>
</feature>
<accession>A0A3M7SGE2</accession>